<keyword evidence="9" id="KW-0862">Zinc</keyword>
<gene>
    <name evidence="11" type="ORF">GMOD_00006918</name>
</gene>
<dbReference type="EMBL" id="KE747827">
    <property type="protein sequence ID" value="RMZ71770.1"/>
    <property type="molecule type" value="Genomic_DNA"/>
</dbReference>
<dbReference type="GO" id="GO:0005634">
    <property type="term" value="C:nucleus"/>
    <property type="evidence" value="ECO:0007669"/>
    <property type="project" value="TreeGrafter"/>
</dbReference>
<dbReference type="GO" id="GO:0008270">
    <property type="term" value="F:zinc ion binding"/>
    <property type="evidence" value="ECO:0007669"/>
    <property type="project" value="UniProtKB-KW"/>
</dbReference>
<dbReference type="PROSITE" id="PS00782">
    <property type="entry name" value="TFIIB"/>
    <property type="match status" value="1"/>
</dbReference>
<evidence type="ECO:0000256" key="2">
    <source>
        <dbReference type="ARBA" id="ARBA00013932"/>
    </source>
</evidence>
<dbReference type="GO" id="GO:0017025">
    <property type="term" value="F:TBP-class protein binding"/>
    <property type="evidence" value="ECO:0007669"/>
    <property type="project" value="InterPro"/>
</dbReference>
<evidence type="ECO:0000256" key="1">
    <source>
        <dbReference type="ARBA" id="ARBA00010857"/>
    </source>
</evidence>
<evidence type="ECO:0000256" key="8">
    <source>
        <dbReference type="ARBA" id="ARBA00066213"/>
    </source>
</evidence>
<dbReference type="InterPro" id="IPR023486">
    <property type="entry name" value="TFIIB_CS"/>
</dbReference>
<keyword evidence="5" id="KW-0804">Transcription</keyword>
<sequence length="357" mass="38374">MSYAPDGRLLSPGEVYEAAPEPVKDDEWQEDLNVALICPDCKENPPNLVEEFSAGDTICGSCGRVLAERTIDTHQGNDDPSRIGDAANPLLHGSQLQTEIGFGDGGMRVRDLSRAHNKSNHDKVNKALQAAYGQITALCDSQNISRPTAETAKMLYKMTDDAKLFKGKSQDAIIAGCIFIACRKHDQQRSFREIFKMTNVSKKEVGRTFKVLEAFIQKSQNSGGPSIAGNGAVIDTVNLLNQKGGTTATSAASLMPRACAKLGLGTQVQMVAEECADQVAHYGVAAGRSPLSIAGACLYLVSHLMGQPKSPKEIGLAVEVSDGTIRTAYKLMHTEQDKIIKPEWLAKGGDRSRIPSA</sequence>
<dbReference type="PANTHER" id="PTHR11618:SF13">
    <property type="entry name" value="TRANSCRIPTION INITIATION FACTOR IIB"/>
    <property type="match status" value="1"/>
</dbReference>
<evidence type="ECO:0000313" key="11">
    <source>
        <dbReference type="EMBL" id="RMZ71770.1"/>
    </source>
</evidence>
<keyword evidence="9" id="KW-0863">Zinc-finger</keyword>
<evidence type="ECO:0000256" key="5">
    <source>
        <dbReference type="ARBA" id="ARBA00023163"/>
    </source>
</evidence>
<name>A0A3M7MBK3_9PLEO</name>
<evidence type="ECO:0000256" key="4">
    <source>
        <dbReference type="ARBA" id="ARBA00023015"/>
    </source>
</evidence>
<comment type="similarity">
    <text evidence="1">Belongs to the TFIIB family.</text>
</comment>
<evidence type="ECO:0000313" key="12">
    <source>
        <dbReference type="Proteomes" id="UP000265663"/>
    </source>
</evidence>
<dbReference type="PANTHER" id="PTHR11618">
    <property type="entry name" value="TRANSCRIPTION INITIATION FACTOR IIB-RELATED"/>
    <property type="match status" value="1"/>
</dbReference>
<dbReference type="FunFam" id="1.10.472.170:FF:000001">
    <property type="entry name" value="Transcription initiation factor IIB"/>
    <property type="match status" value="1"/>
</dbReference>
<dbReference type="PRINTS" id="PR00685">
    <property type="entry name" value="TIFACTORIIB"/>
</dbReference>
<dbReference type="Gene3D" id="1.10.472.170">
    <property type="match status" value="1"/>
</dbReference>
<dbReference type="Gene3D" id="1.10.472.10">
    <property type="entry name" value="Cyclin-like"/>
    <property type="match status" value="1"/>
</dbReference>
<dbReference type="InterPro" id="IPR013150">
    <property type="entry name" value="TFIIB_cyclin"/>
</dbReference>
<dbReference type="InterPro" id="IPR036915">
    <property type="entry name" value="Cyclin-like_sf"/>
</dbReference>
<dbReference type="SMART" id="SM00385">
    <property type="entry name" value="CYCLIN"/>
    <property type="match status" value="2"/>
</dbReference>
<feature type="domain" description="TFIIB-type" evidence="10">
    <location>
        <begin position="34"/>
        <end position="67"/>
    </location>
</feature>
<keyword evidence="3" id="KW-0677">Repeat</keyword>
<dbReference type="GO" id="GO:0003743">
    <property type="term" value="F:translation initiation factor activity"/>
    <property type="evidence" value="ECO:0007669"/>
    <property type="project" value="UniProtKB-KW"/>
</dbReference>
<keyword evidence="11" id="KW-0648">Protein biosynthesis</keyword>
<dbReference type="InterPro" id="IPR013763">
    <property type="entry name" value="Cyclin-like_dom"/>
</dbReference>
<keyword evidence="4" id="KW-0805">Transcription regulation</keyword>
<proteinExistence type="inferred from homology"/>
<evidence type="ECO:0000256" key="9">
    <source>
        <dbReference type="PROSITE-ProRule" id="PRU00469"/>
    </source>
</evidence>
<comment type="function">
    <text evidence="7">General factor that plays a major role in the activation of eukaryotic genes transcribed by RNA polymerase II.</text>
</comment>
<protein>
    <recommendedName>
        <fullName evidence="2">Transcription initiation factor IIB</fullName>
    </recommendedName>
    <alternativeName>
        <fullName evidence="6">General transcription factor TFIIB</fullName>
    </alternativeName>
</protein>
<dbReference type="SUPFAM" id="SSF57783">
    <property type="entry name" value="Zinc beta-ribbon"/>
    <property type="match status" value="1"/>
</dbReference>
<dbReference type="Proteomes" id="UP000265663">
    <property type="component" value="Unassembled WGS sequence"/>
</dbReference>
<dbReference type="FunFam" id="1.10.472.10:FF:000141">
    <property type="entry name" value="Transcription initiation factor IIB"/>
    <property type="match status" value="1"/>
</dbReference>
<dbReference type="InterPro" id="IPR013137">
    <property type="entry name" value="Znf_TFIIB"/>
</dbReference>
<dbReference type="AlphaFoldDB" id="A0A3M7MBK3"/>
<dbReference type="Pfam" id="PF00382">
    <property type="entry name" value="TFIIB"/>
    <property type="match status" value="2"/>
</dbReference>
<dbReference type="GO" id="GO:0016251">
    <property type="term" value="F:RNA polymerase II general transcription initiation factor activity"/>
    <property type="evidence" value="ECO:0007669"/>
    <property type="project" value="TreeGrafter"/>
</dbReference>
<keyword evidence="9" id="KW-0479">Metal-binding</keyword>
<accession>A0A3M7MBK3</accession>
<reference evidence="11 12" key="1">
    <citation type="journal article" date="2014" name="PLoS ONE">
        <title>De novo Genome Assembly of the Fungal Plant Pathogen Pyrenophora semeniperda.</title>
        <authorList>
            <person name="Soliai M.M."/>
            <person name="Meyer S.E."/>
            <person name="Udall J.A."/>
            <person name="Elzinga D.E."/>
            <person name="Hermansen R.A."/>
            <person name="Bodily P.M."/>
            <person name="Hart A.A."/>
            <person name="Coleman C.E."/>
        </authorList>
    </citation>
    <scope>NUCLEOTIDE SEQUENCE [LARGE SCALE GENOMIC DNA]</scope>
    <source>
        <strain evidence="11 12">CCB06</strain>
        <tissue evidence="11">Mycelium</tissue>
    </source>
</reference>
<dbReference type="SUPFAM" id="SSF47954">
    <property type="entry name" value="Cyclin-like"/>
    <property type="match status" value="2"/>
</dbReference>
<evidence type="ECO:0000259" key="10">
    <source>
        <dbReference type="PROSITE" id="PS51134"/>
    </source>
</evidence>
<keyword evidence="12" id="KW-1185">Reference proteome</keyword>
<dbReference type="PROSITE" id="PS51134">
    <property type="entry name" value="ZF_TFIIB"/>
    <property type="match status" value="1"/>
</dbReference>
<comment type="subunit">
    <text evidence="8">Associates with TFIID-IIA (DA complex) to form TFIID-IIA-IIB (DAB-complex) which is then recognized by polymerase II.</text>
</comment>
<evidence type="ECO:0000256" key="3">
    <source>
        <dbReference type="ARBA" id="ARBA00022737"/>
    </source>
</evidence>
<dbReference type="OrthoDB" id="25790at2759"/>
<organism evidence="11 12">
    <name type="scientific">Pyrenophora seminiperda CCB06</name>
    <dbReference type="NCBI Taxonomy" id="1302712"/>
    <lineage>
        <taxon>Eukaryota</taxon>
        <taxon>Fungi</taxon>
        <taxon>Dikarya</taxon>
        <taxon>Ascomycota</taxon>
        <taxon>Pezizomycotina</taxon>
        <taxon>Dothideomycetes</taxon>
        <taxon>Pleosporomycetidae</taxon>
        <taxon>Pleosporales</taxon>
        <taxon>Pleosporineae</taxon>
        <taxon>Pleosporaceae</taxon>
        <taxon>Pyrenophora</taxon>
    </lineage>
</organism>
<keyword evidence="11" id="KW-0396">Initiation factor</keyword>
<evidence type="ECO:0000256" key="7">
    <source>
        <dbReference type="ARBA" id="ARBA00056616"/>
    </source>
</evidence>
<dbReference type="CDD" id="cd20551">
    <property type="entry name" value="CYCLIN_TFIIB_rpt1"/>
    <property type="match status" value="1"/>
</dbReference>
<dbReference type="GO" id="GO:0051123">
    <property type="term" value="P:RNA polymerase II preinitiation complex assembly"/>
    <property type="evidence" value="ECO:0007669"/>
    <property type="project" value="UniProtKB-ARBA"/>
</dbReference>
<evidence type="ECO:0000256" key="6">
    <source>
        <dbReference type="ARBA" id="ARBA00031706"/>
    </source>
</evidence>
<dbReference type="GO" id="GO:0097550">
    <property type="term" value="C:transcription preinitiation complex"/>
    <property type="evidence" value="ECO:0007669"/>
    <property type="project" value="TreeGrafter"/>
</dbReference>
<dbReference type="InterPro" id="IPR000812">
    <property type="entry name" value="TFIIB"/>
</dbReference>
<dbReference type="Pfam" id="PF08271">
    <property type="entry name" value="Zn_Ribbon_TF"/>
    <property type="match status" value="1"/>
</dbReference>